<keyword evidence="5" id="KW-1185">Reference proteome</keyword>
<accession>A0A194XD04</accession>
<dbReference type="Proteomes" id="UP000070700">
    <property type="component" value="Unassembled WGS sequence"/>
</dbReference>
<dbReference type="GeneID" id="28816728"/>
<evidence type="ECO:0000256" key="1">
    <source>
        <dbReference type="ARBA" id="ARBA00004123"/>
    </source>
</evidence>
<dbReference type="AlphaFoldDB" id="A0A194XD04"/>
<organism evidence="4 5">
    <name type="scientific">Mollisia scopiformis</name>
    <name type="common">Conifer needle endophyte fungus</name>
    <name type="synonym">Phialocephala scopiformis</name>
    <dbReference type="NCBI Taxonomy" id="149040"/>
    <lineage>
        <taxon>Eukaryota</taxon>
        <taxon>Fungi</taxon>
        <taxon>Dikarya</taxon>
        <taxon>Ascomycota</taxon>
        <taxon>Pezizomycotina</taxon>
        <taxon>Leotiomycetes</taxon>
        <taxon>Helotiales</taxon>
        <taxon>Mollisiaceae</taxon>
        <taxon>Mollisia</taxon>
    </lineage>
</organism>
<feature type="compositionally biased region" description="Gly residues" evidence="3">
    <location>
        <begin position="397"/>
        <end position="408"/>
    </location>
</feature>
<feature type="region of interest" description="Disordered" evidence="3">
    <location>
        <begin position="217"/>
        <end position="294"/>
    </location>
</feature>
<feature type="compositionally biased region" description="Polar residues" evidence="3">
    <location>
        <begin position="500"/>
        <end position="509"/>
    </location>
</feature>
<dbReference type="InterPro" id="IPR006594">
    <property type="entry name" value="LisH"/>
</dbReference>
<feature type="compositionally biased region" description="Basic and acidic residues" evidence="3">
    <location>
        <begin position="95"/>
        <end position="108"/>
    </location>
</feature>
<evidence type="ECO:0000313" key="4">
    <source>
        <dbReference type="EMBL" id="KUJ18053.1"/>
    </source>
</evidence>
<dbReference type="STRING" id="149040.A0A194XD04"/>
<name>A0A194XD04_MOLSC</name>
<dbReference type="InParanoid" id="A0A194XD04"/>
<feature type="compositionally biased region" description="Basic and acidic residues" evidence="3">
    <location>
        <begin position="652"/>
        <end position="661"/>
    </location>
</feature>
<feature type="compositionally biased region" description="Low complexity" evidence="3">
    <location>
        <begin position="675"/>
        <end position="698"/>
    </location>
</feature>
<evidence type="ECO:0000256" key="2">
    <source>
        <dbReference type="ARBA" id="ARBA00023242"/>
    </source>
</evidence>
<comment type="subcellular location">
    <subcellularLocation>
        <location evidence="1">Nucleus</location>
    </subcellularLocation>
</comment>
<protein>
    <submittedName>
        <fullName evidence="4">Uncharacterized protein</fullName>
    </submittedName>
</protein>
<dbReference type="GO" id="GO:0045944">
    <property type="term" value="P:positive regulation of transcription by RNA polymerase II"/>
    <property type="evidence" value="ECO:0007669"/>
    <property type="project" value="TreeGrafter"/>
</dbReference>
<evidence type="ECO:0000313" key="5">
    <source>
        <dbReference type="Proteomes" id="UP000070700"/>
    </source>
</evidence>
<keyword evidence="2" id="KW-0539">Nucleus</keyword>
<gene>
    <name evidence="4" type="ORF">LY89DRAFT_36187</name>
</gene>
<feature type="compositionally biased region" description="Low complexity" evidence="3">
    <location>
        <begin position="558"/>
        <end position="604"/>
    </location>
</feature>
<evidence type="ECO:0000256" key="3">
    <source>
        <dbReference type="SAM" id="MobiDB-lite"/>
    </source>
</evidence>
<dbReference type="KEGG" id="psco:LY89DRAFT_36187"/>
<feature type="region of interest" description="Disordered" evidence="3">
    <location>
        <begin position="77"/>
        <end position="115"/>
    </location>
</feature>
<dbReference type="OrthoDB" id="5600002at2759"/>
<feature type="compositionally biased region" description="Low complexity" evidence="3">
    <location>
        <begin position="708"/>
        <end position="728"/>
    </location>
</feature>
<dbReference type="EMBL" id="KQ947413">
    <property type="protein sequence ID" value="KUJ18053.1"/>
    <property type="molecule type" value="Genomic_DNA"/>
</dbReference>
<proteinExistence type="predicted"/>
<feature type="compositionally biased region" description="Polar residues" evidence="3">
    <location>
        <begin position="238"/>
        <end position="256"/>
    </location>
</feature>
<dbReference type="RefSeq" id="XP_018072408.1">
    <property type="nucleotide sequence ID" value="XM_018207002.1"/>
</dbReference>
<dbReference type="PROSITE" id="PS50896">
    <property type="entry name" value="LISH"/>
    <property type="match status" value="1"/>
</dbReference>
<dbReference type="PANTHER" id="PTHR12610:SF12">
    <property type="entry name" value="SEQUENCE-SPECIFIC SINGLE-STRANDED DNA-BINDING PROTEIN, ISOFORM D"/>
    <property type="match status" value="1"/>
</dbReference>
<dbReference type="PANTHER" id="PTHR12610">
    <property type="entry name" value="SINGLE STRANDED DNA BINDING PROTEIN"/>
    <property type="match status" value="1"/>
</dbReference>
<feature type="compositionally biased region" description="Polar residues" evidence="3">
    <location>
        <begin position="463"/>
        <end position="475"/>
    </location>
</feature>
<reference evidence="4 5" key="1">
    <citation type="submission" date="2015-10" db="EMBL/GenBank/DDBJ databases">
        <title>Full genome of DAOMC 229536 Phialocephala scopiformis, a fungal endophyte of spruce producing the potent anti-insectan compound rugulosin.</title>
        <authorList>
            <consortium name="DOE Joint Genome Institute"/>
            <person name="Walker A.K."/>
            <person name="Frasz S.L."/>
            <person name="Seifert K.A."/>
            <person name="Miller J.D."/>
            <person name="Mondo S.J."/>
            <person name="Labutti K."/>
            <person name="Lipzen A."/>
            <person name="Dockter R."/>
            <person name="Kennedy M."/>
            <person name="Grigoriev I.V."/>
            <person name="Spatafora J.W."/>
        </authorList>
    </citation>
    <scope>NUCLEOTIDE SEQUENCE [LARGE SCALE GENOMIC DNA]</scope>
    <source>
        <strain evidence="4 5">CBS 120377</strain>
    </source>
</reference>
<feature type="compositionally biased region" description="Low complexity" evidence="3">
    <location>
        <begin position="217"/>
        <end position="233"/>
    </location>
</feature>
<dbReference type="GO" id="GO:0005634">
    <property type="term" value="C:nucleus"/>
    <property type="evidence" value="ECO:0007669"/>
    <property type="project" value="UniProtKB-SubCell"/>
</dbReference>
<feature type="region of interest" description="Disordered" evidence="3">
    <location>
        <begin position="390"/>
        <end position="411"/>
    </location>
</feature>
<sequence>MNNVNMGGMNAMGGPVGGGIPMGMNNGAAGVRPPMIGNDNQRMQLNTYIYEYFLRNEMYDCARSLLNSEGISLNLIKDSPGRRRENGAGDEGGDGESKDDADSKRPSDLPEPSVPKDCPESCFLYEWWCLFWDMFNAQRGKGEGRNVLQYVHHTQSQSRMRQEQQQQMLRGIQRGNMMPGQYEQMMMGQGRQTNGLPINPNELRQKAIQNNRNTTPQQQLMMAQQQQKQQAMQRDPSDGNNQQRPQSPGSAENAPSPSKRPRLDGTPSFNPQQIPNGRGQVAGMPQQVGDTGPSNALQAAHMQLTNGIEQNNLTAQQFQNLPGGPNASAQQARLAGYQANMVQQQAQQAGAMGAVKPMPNQGGPQNQGSPMMTQGQDGGAIANYYNPGEMGPNGIRGAPGGQPGGSGGNHALQDYQMQLMLLEQQNKKRLMMARQEQDNMMPRPDGQGGPGAPGANGQAFQGSSPQGGPRNSPNPGDQMKRGTPHMNNAGMPSPLPEGQSRGSPSNGMNFNLPGGPMDPTMNPQYFNKMNGMDPNMVAGMGPNGMRPPSSHPGGAFNQMTPQQMMARQQQQAQQQAVQNQWQTGPNGQMIPQPGAQGPPQQNMGTPQQRNMPPPSVPAGGAAANGRATSSPQQNAAPPTPSQVNKANPKKKAATESKDSKAKRAAKKGSNANLNAGATPSADADAAAAATPTPATPITPQHPSSFKGQNGAAQPATNAQPPAPSANTTVLQQDPVSFMDTNAFDAFGGNVSMDFANLGNGNSDVLQDFDFDSFLHQDEGVGDGSFNFDGFQGLDGGEIGAD</sequence>
<feature type="region of interest" description="Disordered" evidence="3">
    <location>
        <begin position="439"/>
        <end position="728"/>
    </location>
</feature>
<feature type="compositionally biased region" description="Polar residues" evidence="3">
    <location>
        <begin position="626"/>
        <end position="645"/>
    </location>
</feature>